<dbReference type="AlphaFoldDB" id="A0A917MJ09"/>
<evidence type="ECO:0000313" key="1">
    <source>
        <dbReference type="EMBL" id="GGH26788.1"/>
    </source>
</evidence>
<evidence type="ECO:0000313" key="2">
    <source>
        <dbReference type="Proteomes" id="UP000603912"/>
    </source>
</evidence>
<keyword evidence="2" id="KW-1185">Reference proteome</keyword>
<gene>
    <name evidence="1" type="ORF">GCM10007036_34860</name>
</gene>
<organism evidence="1 2">
    <name type="scientific">Alsobacter metallidurans</name>
    <dbReference type="NCBI Taxonomy" id="340221"/>
    <lineage>
        <taxon>Bacteria</taxon>
        <taxon>Pseudomonadati</taxon>
        <taxon>Pseudomonadota</taxon>
        <taxon>Alphaproteobacteria</taxon>
        <taxon>Hyphomicrobiales</taxon>
        <taxon>Alsobacteraceae</taxon>
        <taxon>Alsobacter</taxon>
    </lineage>
</organism>
<dbReference type="EMBL" id="BMES01000002">
    <property type="protein sequence ID" value="GGH26788.1"/>
    <property type="molecule type" value="Genomic_DNA"/>
</dbReference>
<dbReference type="Proteomes" id="UP000603912">
    <property type="component" value="Unassembled WGS sequence"/>
</dbReference>
<comment type="caution">
    <text evidence="1">The sequence shown here is derived from an EMBL/GenBank/DDBJ whole genome shotgun (WGS) entry which is preliminary data.</text>
</comment>
<proteinExistence type="predicted"/>
<reference evidence="1" key="1">
    <citation type="journal article" date="2014" name="Int. J. Syst. Evol. Microbiol.">
        <title>Complete genome sequence of Corynebacterium casei LMG S-19264T (=DSM 44701T), isolated from a smear-ripened cheese.</title>
        <authorList>
            <consortium name="US DOE Joint Genome Institute (JGI-PGF)"/>
            <person name="Walter F."/>
            <person name="Albersmeier A."/>
            <person name="Kalinowski J."/>
            <person name="Ruckert C."/>
        </authorList>
    </citation>
    <scope>NUCLEOTIDE SEQUENCE</scope>
    <source>
        <strain evidence="1">CGMCC 1.12214</strain>
    </source>
</reference>
<protein>
    <submittedName>
        <fullName evidence="1">Uncharacterized protein</fullName>
    </submittedName>
</protein>
<accession>A0A917MJ09</accession>
<reference evidence="1" key="2">
    <citation type="submission" date="2020-09" db="EMBL/GenBank/DDBJ databases">
        <authorList>
            <person name="Sun Q."/>
            <person name="Zhou Y."/>
        </authorList>
    </citation>
    <scope>NUCLEOTIDE SEQUENCE</scope>
    <source>
        <strain evidence="1">CGMCC 1.12214</strain>
    </source>
</reference>
<name>A0A917MJ09_9HYPH</name>
<sequence>MTAQSRISAHDPTKVIGFPANLLVFEAKAENLNDIVETLPRTRACSCDDLAPWVWWNVAPLWLFHYGSSMRGPGPHTNKPPANKKAGARPAFLEFNPCGEAQ</sequence>